<dbReference type="AlphaFoldDB" id="A0A5E7FNA8"/>
<proteinExistence type="predicted"/>
<dbReference type="Proteomes" id="UP000379480">
    <property type="component" value="Unassembled WGS sequence"/>
</dbReference>
<dbReference type="EMBL" id="CABVHY010000039">
    <property type="protein sequence ID" value="VVO39707.1"/>
    <property type="molecule type" value="Genomic_DNA"/>
</dbReference>
<keyword evidence="1" id="KW-0813">Transport</keyword>
<dbReference type="InterPro" id="IPR010290">
    <property type="entry name" value="TM_effector"/>
</dbReference>
<evidence type="ECO:0008006" key="5">
    <source>
        <dbReference type="Google" id="ProtNLM"/>
    </source>
</evidence>
<organism evidence="3 4">
    <name type="scientific">Pseudomonas fluorescens</name>
    <dbReference type="NCBI Taxonomy" id="294"/>
    <lineage>
        <taxon>Bacteria</taxon>
        <taxon>Pseudomonadati</taxon>
        <taxon>Pseudomonadota</taxon>
        <taxon>Gammaproteobacteria</taxon>
        <taxon>Pseudomonadales</taxon>
        <taxon>Pseudomonadaceae</taxon>
        <taxon>Pseudomonas</taxon>
    </lineage>
</organism>
<keyword evidence="2" id="KW-0472">Membrane</keyword>
<sequence>MSKPLDSAAATSARSPWSPLRHGIFRSLWLASIASNFGTWMHPGSAIFGTMSE</sequence>
<evidence type="ECO:0000313" key="3">
    <source>
        <dbReference type="EMBL" id="VVO39707.1"/>
    </source>
</evidence>
<gene>
    <name evidence="3" type="ORF">PS723_05709</name>
</gene>
<evidence type="ECO:0000313" key="4">
    <source>
        <dbReference type="Proteomes" id="UP000379480"/>
    </source>
</evidence>
<evidence type="ECO:0000256" key="1">
    <source>
        <dbReference type="ARBA" id="ARBA00022448"/>
    </source>
</evidence>
<name>A0A5E7FNA8_PSEFL</name>
<keyword evidence="2" id="KW-1003">Cell membrane</keyword>
<protein>
    <recommendedName>
        <fullName evidence="5">MFS transporter</fullName>
    </recommendedName>
</protein>
<evidence type="ECO:0000256" key="2">
    <source>
        <dbReference type="ARBA" id="ARBA00022475"/>
    </source>
</evidence>
<accession>A0A5E7FNA8</accession>
<reference evidence="3 4" key="1">
    <citation type="submission" date="2019-09" db="EMBL/GenBank/DDBJ databases">
        <authorList>
            <person name="Chandra G."/>
            <person name="Truman W A."/>
        </authorList>
    </citation>
    <scope>NUCLEOTIDE SEQUENCE [LARGE SCALE GENOMIC DNA]</scope>
    <source>
        <strain evidence="3">PS723</strain>
    </source>
</reference>
<dbReference type="Pfam" id="PF05977">
    <property type="entry name" value="MFS_3"/>
    <property type="match status" value="1"/>
</dbReference>